<dbReference type="Pfam" id="PF13671">
    <property type="entry name" value="AAA_33"/>
    <property type="match status" value="1"/>
</dbReference>
<dbReference type="EMBL" id="JZEX01000122">
    <property type="protein sequence ID" value="KKB11178.1"/>
    <property type="molecule type" value="Genomic_DNA"/>
</dbReference>
<gene>
    <name evidence="1" type="ORF">VE25_14140</name>
</gene>
<evidence type="ECO:0000313" key="1">
    <source>
        <dbReference type="EMBL" id="KKB11178.1"/>
    </source>
</evidence>
<protein>
    <recommendedName>
        <fullName evidence="3">ATP-binding protein</fullName>
    </recommendedName>
</protein>
<accession>A0A0F5FQT2</accession>
<proteinExistence type="predicted"/>
<evidence type="ECO:0008006" key="3">
    <source>
        <dbReference type="Google" id="ProtNLM"/>
    </source>
</evidence>
<name>A0A0F5FQT2_9HYPH</name>
<dbReference type="Gene3D" id="3.40.50.300">
    <property type="entry name" value="P-loop containing nucleotide triphosphate hydrolases"/>
    <property type="match status" value="1"/>
</dbReference>
<dbReference type="SUPFAM" id="SSF52540">
    <property type="entry name" value="P-loop containing nucleoside triphosphate hydrolases"/>
    <property type="match status" value="1"/>
</dbReference>
<reference evidence="1 2" key="1">
    <citation type="submission" date="2015-03" db="EMBL/GenBank/DDBJ databases">
        <authorList>
            <person name="Hassan Y.I."/>
            <person name="Lepp D."/>
            <person name="Li X.-Z."/>
            <person name="Zhou T."/>
        </authorList>
    </citation>
    <scope>NUCLEOTIDE SEQUENCE [LARGE SCALE GENOMIC DNA]</scope>
    <source>
        <strain evidence="1 2">BD-c194</strain>
    </source>
</reference>
<dbReference type="InterPro" id="IPR027417">
    <property type="entry name" value="P-loop_NTPase"/>
</dbReference>
<keyword evidence="2" id="KW-1185">Reference proteome</keyword>
<comment type="caution">
    <text evidence="1">The sequence shown here is derived from an EMBL/GenBank/DDBJ whole genome shotgun (WGS) entry which is preliminary data.</text>
</comment>
<evidence type="ECO:0000313" key="2">
    <source>
        <dbReference type="Proteomes" id="UP000033632"/>
    </source>
</evidence>
<dbReference type="AlphaFoldDB" id="A0A0F5FQT2"/>
<dbReference type="STRING" id="443610.VE25_14140"/>
<sequence length="163" mass="18497">MPSGRLKPMATLHLICGLPGSGKTTLARKLEEEGAGLRLSPDDWMLAMGFNFYDKAPRARIEQLQWQLAQRLLAEGMSVILENGFWSRKEREAYRATARALGAGTRLHYLSVPIEELQRRIIERNRDAPAEAVVNPRDLRAWQRVFQPPAEAELEDQSNSRSD</sequence>
<organism evidence="1 2">
    <name type="scientific">Devosia geojensis</name>
    <dbReference type="NCBI Taxonomy" id="443610"/>
    <lineage>
        <taxon>Bacteria</taxon>
        <taxon>Pseudomonadati</taxon>
        <taxon>Pseudomonadota</taxon>
        <taxon>Alphaproteobacteria</taxon>
        <taxon>Hyphomicrobiales</taxon>
        <taxon>Devosiaceae</taxon>
        <taxon>Devosia</taxon>
    </lineage>
</organism>
<dbReference type="PATRIC" id="fig|443610.3.peg.1071"/>
<dbReference type="Proteomes" id="UP000033632">
    <property type="component" value="Unassembled WGS sequence"/>
</dbReference>